<evidence type="ECO:0000256" key="1">
    <source>
        <dbReference type="SAM" id="Coils"/>
    </source>
</evidence>
<comment type="caution">
    <text evidence="2">The sequence shown here is derived from an EMBL/GenBank/DDBJ whole genome shotgun (WGS) entry which is preliminary data.</text>
</comment>
<dbReference type="EMBL" id="MLFT02000009">
    <property type="protein sequence ID" value="PHT37610.1"/>
    <property type="molecule type" value="Genomic_DNA"/>
</dbReference>
<reference evidence="3" key="2">
    <citation type="journal article" date="2017" name="J. Anim. Genet.">
        <title>Multiple reference genome sequences of hot pepper reveal the massive evolution of plant disease resistance genes by retroduplication.</title>
        <authorList>
            <person name="Kim S."/>
            <person name="Park J."/>
            <person name="Yeom S.-I."/>
            <person name="Kim Y.-M."/>
            <person name="Seo E."/>
            <person name="Kim K.-T."/>
            <person name="Kim M.-S."/>
            <person name="Lee J.M."/>
            <person name="Cheong K."/>
            <person name="Shin H.-S."/>
            <person name="Kim S.-B."/>
            <person name="Han K."/>
            <person name="Lee J."/>
            <person name="Park M."/>
            <person name="Lee H.-A."/>
            <person name="Lee H.-Y."/>
            <person name="Lee Y."/>
            <person name="Oh S."/>
            <person name="Lee J.H."/>
            <person name="Choi E."/>
            <person name="Choi E."/>
            <person name="Lee S.E."/>
            <person name="Jeon J."/>
            <person name="Kim H."/>
            <person name="Choi G."/>
            <person name="Song H."/>
            <person name="Lee J."/>
            <person name="Lee S.-C."/>
            <person name="Kwon J.-K."/>
            <person name="Lee H.-Y."/>
            <person name="Koo N."/>
            <person name="Hong Y."/>
            <person name="Kim R.W."/>
            <person name="Kang W.-H."/>
            <person name="Huh J.H."/>
            <person name="Kang B.-C."/>
            <person name="Yang T.-J."/>
            <person name="Lee Y.-H."/>
            <person name="Bennetzen J.L."/>
            <person name="Choi D."/>
        </authorList>
    </citation>
    <scope>NUCLEOTIDE SEQUENCE [LARGE SCALE GENOMIC DNA]</scope>
    <source>
        <strain evidence="3">cv. PBC81</strain>
    </source>
</reference>
<evidence type="ECO:0008006" key="4">
    <source>
        <dbReference type="Google" id="ProtNLM"/>
    </source>
</evidence>
<dbReference type="PANTHER" id="PTHR33022:SF13">
    <property type="entry name" value="UBIQUITIN-LIKE PROTEASE FAMILY PROFILE DOMAIN-CONTAINING PROTEIN"/>
    <property type="match status" value="1"/>
</dbReference>
<evidence type="ECO:0000313" key="2">
    <source>
        <dbReference type="EMBL" id="PHT37610.1"/>
    </source>
</evidence>
<organism evidence="2 3">
    <name type="scientific">Capsicum baccatum</name>
    <name type="common">Peruvian pepper</name>
    <dbReference type="NCBI Taxonomy" id="33114"/>
    <lineage>
        <taxon>Eukaryota</taxon>
        <taxon>Viridiplantae</taxon>
        <taxon>Streptophyta</taxon>
        <taxon>Embryophyta</taxon>
        <taxon>Tracheophyta</taxon>
        <taxon>Spermatophyta</taxon>
        <taxon>Magnoliopsida</taxon>
        <taxon>eudicotyledons</taxon>
        <taxon>Gunneridae</taxon>
        <taxon>Pentapetalae</taxon>
        <taxon>asterids</taxon>
        <taxon>lamiids</taxon>
        <taxon>Solanales</taxon>
        <taxon>Solanaceae</taxon>
        <taxon>Solanoideae</taxon>
        <taxon>Capsiceae</taxon>
        <taxon>Capsicum</taxon>
    </lineage>
</organism>
<proteinExistence type="predicted"/>
<keyword evidence="1" id="KW-0175">Coiled coil</keyword>
<dbReference type="Proteomes" id="UP000224567">
    <property type="component" value="Unassembled WGS sequence"/>
</dbReference>
<accession>A0A2G2VXA3</accession>
<feature type="coiled-coil region" evidence="1">
    <location>
        <begin position="125"/>
        <end position="152"/>
    </location>
</feature>
<sequence length="344" mass="38559">MVPTDYLSIATDNMAPKIKEIESSPSKGTSAEAQPHLPLYELALQALSQSGAEDNKHEEEESFKEMIQMLIVLPSKSWSKPSVLIIILESCFGKYLDLPEDNNARFQMKMIYDLLKRSECSSCKCQDYKAKYDEVINAINALNASIKEMSSKRGVIPSKRILYSDTPLEIKAAKRKRKDTSKASSIIKKIKIATPLSLSCIDVQRARATEEKHELKKVDVTATVEEHNITVDNPSTASKDEEKVKPNKMANPFDVQYVDGIAQQTISILDCGPFFAAYAEYLSDGLQVPNDGLDAGLLHKRYATFLWKYGEAKAQKPHATDVKDPRRPKSNFVALDKEQLVHMD</sequence>
<dbReference type="AlphaFoldDB" id="A0A2G2VXA3"/>
<dbReference type="PANTHER" id="PTHR33022">
    <property type="entry name" value="DUF1985 DOMAIN-CONTAINING PROTEIN"/>
    <property type="match status" value="1"/>
</dbReference>
<reference evidence="2 3" key="1">
    <citation type="journal article" date="2017" name="Genome Biol.">
        <title>New reference genome sequences of hot pepper reveal the massive evolution of plant disease-resistance genes by retroduplication.</title>
        <authorList>
            <person name="Kim S."/>
            <person name="Park J."/>
            <person name="Yeom S.I."/>
            <person name="Kim Y.M."/>
            <person name="Seo E."/>
            <person name="Kim K.T."/>
            <person name="Kim M.S."/>
            <person name="Lee J.M."/>
            <person name="Cheong K."/>
            <person name="Shin H.S."/>
            <person name="Kim S.B."/>
            <person name="Han K."/>
            <person name="Lee J."/>
            <person name="Park M."/>
            <person name="Lee H.A."/>
            <person name="Lee H.Y."/>
            <person name="Lee Y."/>
            <person name="Oh S."/>
            <person name="Lee J.H."/>
            <person name="Choi E."/>
            <person name="Choi E."/>
            <person name="Lee S.E."/>
            <person name="Jeon J."/>
            <person name="Kim H."/>
            <person name="Choi G."/>
            <person name="Song H."/>
            <person name="Lee J."/>
            <person name="Lee S.C."/>
            <person name="Kwon J.K."/>
            <person name="Lee H.Y."/>
            <person name="Koo N."/>
            <person name="Hong Y."/>
            <person name="Kim R.W."/>
            <person name="Kang W.H."/>
            <person name="Huh J.H."/>
            <person name="Kang B.C."/>
            <person name="Yang T.J."/>
            <person name="Lee Y.H."/>
            <person name="Bennetzen J.L."/>
            <person name="Choi D."/>
        </authorList>
    </citation>
    <scope>NUCLEOTIDE SEQUENCE [LARGE SCALE GENOMIC DNA]</scope>
    <source>
        <strain evidence="3">cv. PBC81</strain>
    </source>
</reference>
<name>A0A2G2VXA3_CAPBA</name>
<keyword evidence="3" id="KW-1185">Reference proteome</keyword>
<protein>
    <recommendedName>
        <fullName evidence="4">Ubiquitin-like protease family profile domain-containing protein</fullName>
    </recommendedName>
</protein>
<evidence type="ECO:0000313" key="3">
    <source>
        <dbReference type="Proteomes" id="UP000224567"/>
    </source>
</evidence>
<gene>
    <name evidence="2" type="ORF">CQW23_21183</name>
</gene>